<dbReference type="PANTHER" id="PTHR12100">
    <property type="entry name" value="SEC10"/>
    <property type="match status" value="1"/>
</dbReference>
<evidence type="ECO:0000313" key="10">
    <source>
        <dbReference type="EMBL" id="JAP44010.1"/>
    </source>
</evidence>
<dbReference type="PANTHER" id="PTHR12100:SF0">
    <property type="entry name" value="EXOCYST COMPLEX COMPONENT 5"/>
    <property type="match status" value="1"/>
</dbReference>
<dbReference type="GO" id="GO:0000145">
    <property type="term" value="C:exocyst"/>
    <property type="evidence" value="ECO:0007669"/>
    <property type="project" value="TreeGrafter"/>
</dbReference>
<accession>A0A0X3NXY7</accession>
<reference evidence="10" key="1">
    <citation type="submission" date="2016-01" db="EMBL/GenBank/DDBJ databases">
        <title>Reference transcriptome for the parasite Schistocephalus solidus: insights into the molecular evolution of parasitism.</title>
        <authorList>
            <person name="Hebert F.O."/>
            <person name="Grambauer S."/>
            <person name="Barber I."/>
            <person name="Landry C.R."/>
            <person name="Aubin-Horth N."/>
        </authorList>
    </citation>
    <scope>NUCLEOTIDE SEQUENCE</scope>
</reference>
<evidence type="ECO:0000256" key="4">
    <source>
        <dbReference type="ARBA" id="ARBA00022483"/>
    </source>
</evidence>
<comment type="similarity">
    <text evidence="1">Belongs to the SEC10 family.</text>
</comment>
<protein>
    <recommendedName>
        <fullName evidence="2">Exocyst complex component 5</fullName>
    </recommendedName>
    <alternativeName>
        <fullName evidence="6">Exocyst complex component Sec10</fullName>
    </alternativeName>
</protein>
<keyword evidence="5 7" id="KW-0175">Coiled coil</keyword>
<evidence type="ECO:0000259" key="8">
    <source>
        <dbReference type="Pfam" id="PF07393"/>
    </source>
</evidence>
<name>A0A0X3NXY7_SCHSO</name>
<feature type="domain" description="Exocyst complex component Sec10-like alpha-helical bundle" evidence="8">
    <location>
        <begin position="165"/>
        <end position="719"/>
    </location>
</feature>
<proteinExistence type="inferred from homology"/>
<dbReference type="Pfam" id="PF07393">
    <property type="entry name" value="Sec10_HB"/>
    <property type="match status" value="1"/>
</dbReference>
<evidence type="ECO:0000256" key="2">
    <source>
        <dbReference type="ARBA" id="ARBA00017524"/>
    </source>
</evidence>
<evidence type="ECO:0000256" key="6">
    <source>
        <dbReference type="ARBA" id="ARBA00031471"/>
    </source>
</evidence>
<evidence type="ECO:0000256" key="5">
    <source>
        <dbReference type="ARBA" id="ARBA00023054"/>
    </source>
</evidence>
<dbReference type="GO" id="GO:0006893">
    <property type="term" value="P:Golgi to plasma membrane transport"/>
    <property type="evidence" value="ECO:0007669"/>
    <property type="project" value="TreeGrafter"/>
</dbReference>
<dbReference type="InterPro" id="IPR009976">
    <property type="entry name" value="Sec10-like"/>
</dbReference>
<evidence type="ECO:0000259" key="9">
    <source>
        <dbReference type="Pfam" id="PF20667"/>
    </source>
</evidence>
<evidence type="ECO:0000256" key="3">
    <source>
        <dbReference type="ARBA" id="ARBA00022448"/>
    </source>
</evidence>
<sequence>MTETETVYGNNKRDFGVELLSRLTDKANSNLPNVSDIDPSKLRTYFEKTLYDLRNVRLKTLSESSLLEEKCRKVNASVLEEMSRLNARLEEATASFKQLDIKINEISGKIIHLGEQLERKNAPRENLQNARKLILEFSKFLGAGGGTFSNVSINSQAEETSLLEKASSIRTLSALCLELPDDERFLGAKQRITVASQNLENLLVKRFRYNFSIGNWEMMRCIAEVLACTKSHAVCADVFIDEMLKTLPSDLKDLSSLPDTLSEAENVIVKIFNRPETIVFHLIQSLFARNLKSHFQNNVKADMPSDVFLVNLSREYCNMQRLAFQLIDRLQLLSDEGQLFKLLNGLAADFLKDYESRELTWLKNHLLNHQAAFYLSQNHSKRNIHASGLNELRRDLQARLHIGNDRDMASEKVLLSQEVAINMLDDVRQSAKRCMILSQPSERALFGQRLYDLLSRFLVTDHLDYGITLALQSINSSDPKIAEPSLTFFTAVNEGTSLFNFFEKAVNEFIGPLFNGSPSHLQECASRRQLLQRQIEAKFSSGLERCLSLCLARVQAILSSEQKKTDYKGDSCGLNGNAITGLPSASLACRHVCTFVQRVIQETRKYLDGQNRVNFLNEFGTRFHRLLVDHFYGYSFSDSGGFVAMQDVTAYRDTAKEFDLPMIDYLFDVLLKLMNLMLIKPQNVRQVWQDYIRSGIPRELLSNFIQLRADYKSAKLQSEVRRYVER</sequence>
<organism evidence="10">
    <name type="scientific">Schistocephalus solidus</name>
    <name type="common">Tapeworm</name>
    <dbReference type="NCBI Taxonomy" id="70667"/>
    <lineage>
        <taxon>Eukaryota</taxon>
        <taxon>Metazoa</taxon>
        <taxon>Spiralia</taxon>
        <taxon>Lophotrochozoa</taxon>
        <taxon>Platyhelminthes</taxon>
        <taxon>Cestoda</taxon>
        <taxon>Eucestoda</taxon>
        <taxon>Diphyllobothriidea</taxon>
        <taxon>Diphyllobothriidae</taxon>
        <taxon>Schistocephalus</taxon>
    </lineage>
</organism>
<dbReference type="EMBL" id="GEEE01019215">
    <property type="protein sequence ID" value="JAP44010.1"/>
    <property type="molecule type" value="Transcribed_RNA"/>
</dbReference>
<feature type="domain" description="Exocyst complex component Sec10 N-terminal" evidence="9">
    <location>
        <begin position="41"/>
        <end position="145"/>
    </location>
</feature>
<dbReference type="Pfam" id="PF20667">
    <property type="entry name" value="Sec10_N"/>
    <property type="match status" value="1"/>
</dbReference>
<evidence type="ECO:0000256" key="1">
    <source>
        <dbReference type="ARBA" id="ARBA00006572"/>
    </source>
</evidence>
<feature type="coiled-coil region" evidence="7">
    <location>
        <begin position="75"/>
        <end position="102"/>
    </location>
</feature>
<dbReference type="AlphaFoldDB" id="A0A0X3NXY7"/>
<keyword evidence="3" id="KW-0813">Transport</keyword>
<gene>
    <name evidence="10" type="ORF">TR148560</name>
</gene>
<dbReference type="GO" id="GO:0006887">
    <property type="term" value="P:exocytosis"/>
    <property type="evidence" value="ECO:0007669"/>
    <property type="project" value="UniProtKB-KW"/>
</dbReference>
<evidence type="ECO:0000256" key="7">
    <source>
        <dbReference type="SAM" id="Coils"/>
    </source>
</evidence>
<dbReference type="InterPro" id="IPR048627">
    <property type="entry name" value="Sec10_HB"/>
</dbReference>
<keyword evidence="4" id="KW-0268">Exocytosis</keyword>
<dbReference type="InterPro" id="IPR048625">
    <property type="entry name" value="Sec10_N"/>
</dbReference>